<organism evidence="11 12">
    <name type="scientific">Peptostreptococcus russellii</name>
    <dbReference type="NCBI Taxonomy" id="215200"/>
    <lineage>
        <taxon>Bacteria</taxon>
        <taxon>Bacillati</taxon>
        <taxon>Bacillota</taxon>
        <taxon>Clostridia</taxon>
        <taxon>Peptostreptococcales</taxon>
        <taxon>Peptostreptococcaceae</taxon>
        <taxon>Peptostreptococcus</taxon>
    </lineage>
</organism>
<comment type="catalytic activity">
    <reaction evidence="1">
        <text>ATP + protein L-histidine = ADP + protein N-phospho-L-histidine.</text>
        <dbReference type="EC" id="2.7.13.3"/>
    </reaction>
</comment>
<dbReference type="SUPFAM" id="SSF47384">
    <property type="entry name" value="Homodimeric domain of signal transducing histidine kinase"/>
    <property type="match status" value="1"/>
</dbReference>
<dbReference type="InterPro" id="IPR036890">
    <property type="entry name" value="HATPase_C_sf"/>
</dbReference>
<dbReference type="GO" id="GO:0004721">
    <property type="term" value="F:phosphoprotein phosphatase activity"/>
    <property type="evidence" value="ECO:0007669"/>
    <property type="project" value="TreeGrafter"/>
</dbReference>
<dbReference type="SUPFAM" id="SSF55874">
    <property type="entry name" value="ATPase domain of HSP90 chaperone/DNA topoisomerase II/histidine kinase"/>
    <property type="match status" value="1"/>
</dbReference>
<dbReference type="InterPro" id="IPR005467">
    <property type="entry name" value="His_kinase_dom"/>
</dbReference>
<keyword evidence="4" id="KW-0597">Phosphoprotein</keyword>
<keyword evidence="6 11" id="KW-0418">Kinase</keyword>
<dbReference type="PANTHER" id="PTHR45453">
    <property type="entry name" value="PHOSPHATE REGULON SENSOR PROTEIN PHOR"/>
    <property type="match status" value="1"/>
</dbReference>
<dbReference type="InterPro" id="IPR003661">
    <property type="entry name" value="HisK_dim/P_dom"/>
</dbReference>
<dbReference type="Pfam" id="PF13188">
    <property type="entry name" value="PAS_8"/>
    <property type="match status" value="1"/>
</dbReference>
<dbReference type="Pfam" id="PF02518">
    <property type="entry name" value="HATPase_c"/>
    <property type="match status" value="1"/>
</dbReference>
<dbReference type="InterPro" id="IPR000014">
    <property type="entry name" value="PAS"/>
</dbReference>
<sequence>MKKKILLGGTLITFIAVFASMCIVVFSQHKENVNGINRHMNLILTNLSQEMNDTYRENRSKGLESFDIKEDIKKIENVQRFEDQYRFTWIDKDGKVLYDSSADESKMENHSQREEFIEAMRDKKGASKRYSKTLSREYRYRAYKTAGSTVIRVSTDIVSPFRQLLESLPMVVFITLIATFITMIVLSRILKSSFKDVEKVARNINDEIRNDSEIEYYEVDEELLPLVKIINKQKEEISYYVKNLEDRITVTNEILDNMNEGLIMLDQNDNILVANGAAIKLLDVPNNKHIDSHIISLVRDREFIDAVRSNEKNTVLLNKNEKYLNIFISPLVDSEDIVSGKIVFILDNTTNYIEEKYRREFSANISHELKTPLTSINGYAEMIAAGLADEDDIRAFANTILKQGRKLLELIDDIIKLSKLDEKASVSIEKKELDVDSVANSVIKMLEPMASEKNINISYQSKGKLMFKSVESMLEEILYNLMVNSIDYNVDGGKIFLDIEDLRDQIKITVRDTGIGISKEDLPRIFERFYMVDKSRNKTNTNSTGLGLAIVKHIVIMLGGTIEAKSKLGEGTSMEILLNKD</sequence>
<dbReference type="InterPro" id="IPR050351">
    <property type="entry name" value="BphY/WalK/GraS-like"/>
</dbReference>
<keyword evidence="8 9" id="KW-0472">Membrane</keyword>
<evidence type="ECO:0000256" key="7">
    <source>
        <dbReference type="ARBA" id="ARBA00023012"/>
    </source>
</evidence>
<dbReference type="GO" id="GO:0016036">
    <property type="term" value="P:cellular response to phosphate starvation"/>
    <property type="evidence" value="ECO:0007669"/>
    <property type="project" value="TreeGrafter"/>
</dbReference>
<evidence type="ECO:0000256" key="8">
    <source>
        <dbReference type="ARBA" id="ARBA00023136"/>
    </source>
</evidence>
<dbReference type="GO" id="GO:0000155">
    <property type="term" value="F:phosphorelay sensor kinase activity"/>
    <property type="evidence" value="ECO:0007669"/>
    <property type="project" value="InterPro"/>
</dbReference>
<dbReference type="Gene3D" id="1.10.287.130">
    <property type="match status" value="1"/>
</dbReference>
<dbReference type="InterPro" id="IPR003594">
    <property type="entry name" value="HATPase_dom"/>
</dbReference>
<dbReference type="Gene3D" id="3.30.450.20">
    <property type="entry name" value="PAS domain"/>
    <property type="match status" value="1"/>
</dbReference>
<dbReference type="AlphaFoldDB" id="A0A1H8K1J1"/>
<dbReference type="GO" id="GO:0005886">
    <property type="term" value="C:plasma membrane"/>
    <property type="evidence" value="ECO:0007669"/>
    <property type="project" value="TreeGrafter"/>
</dbReference>
<dbReference type="SUPFAM" id="SSF55785">
    <property type="entry name" value="PYP-like sensor domain (PAS domain)"/>
    <property type="match status" value="1"/>
</dbReference>
<evidence type="ECO:0000259" key="10">
    <source>
        <dbReference type="PROSITE" id="PS50109"/>
    </source>
</evidence>
<dbReference type="FunFam" id="1.10.287.130:FF:000001">
    <property type="entry name" value="Two-component sensor histidine kinase"/>
    <property type="match status" value="1"/>
</dbReference>
<keyword evidence="9" id="KW-1133">Transmembrane helix</keyword>
<dbReference type="SMART" id="SM00387">
    <property type="entry name" value="HATPase_c"/>
    <property type="match status" value="1"/>
</dbReference>
<evidence type="ECO:0000256" key="9">
    <source>
        <dbReference type="SAM" id="Phobius"/>
    </source>
</evidence>
<dbReference type="PANTHER" id="PTHR45453:SF1">
    <property type="entry name" value="PHOSPHATE REGULON SENSOR PROTEIN PHOR"/>
    <property type="match status" value="1"/>
</dbReference>
<evidence type="ECO:0000313" key="11">
    <source>
        <dbReference type="EMBL" id="SEN86416.1"/>
    </source>
</evidence>
<feature type="transmembrane region" description="Helical" evidence="9">
    <location>
        <begin position="168"/>
        <end position="190"/>
    </location>
</feature>
<dbReference type="InterPro" id="IPR004358">
    <property type="entry name" value="Sig_transdc_His_kin-like_C"/>
</dbReference>
<dbReference type="Proteomes" id="UP000199512">
    <property type="component" value="Unassembled WGS sequence"/>
</dbReference>
<keyword evidence="9" id="KW-0812">Transmembrane</keyword>
<evidence type="ECO:0000256" key="5">
    <source>
        <dbReference type="ARBA" id="ARBA00022679"/>
    </source>
</evidence>
<dbReference type="SMART" id="SM00091">
    <property type="entry name" value="PAS"/>
    <property type="match status" value="1"/>
</dbReference>
<dbReference type="Gene3D" id="3.30.565.10">
    <property type="entry name" value="Histidine kinase-like ATPase, C-terminal domain"/>
    <property type="match status" value="1"/>
</dbReference>
<comment type="subcellular location">
    <subcellularLocation>
        <location evidence="2">Membrane</location>
    </subcellularLocation>
</comment>
<dbReference type="Pfam" id="PF00512">
    <property type="entry name" value="HisKA"/>
    <property type="match status" value="1"/>
</dbReference>
<evidence type="ECO:0000256" key="4">
    <source>
        <dbReference type="ARBA" id="ARBA00022553"/>
    </source>
</evidence>
<dbReference type="PRINTS" id="PR00344">
    <property type="entry name" value="BCTRLSENSOR"/>
</dbReference>
<dbReference type="SMART" id="SM00388">
    <property type="entry name" value="HisKA"/>
    <property type="match status" value="1"/>
</dbReference>
<dbReference type="CDD" id="cd00082">
    <property type="entry name" value="HisKA"/>
    <property type="match status" value="1"/>
</dbReference>
<reference evidence="11 12" key="1">
    <citation type="submission" date="2016-10" db="EMBL/GenBank/DDBJ databases">
        <authorList>
            <person name="de Groot N.N."/>
        </authorList>
    </citation>
    <scope>NUCLEOTIDE SEQUENCE [LARGE SCALE GENOMIC DNA]</scope>
    <source>
        <strain evidence="11 12">Calf135</strain>
    </source>
</reference>
<dbReference type="CDD" id="cd00075">
    <property type="entry name" value="HATPase"/>
    <property type="match status" value="1"/>
</dbReference>
<keyword evidence="5" id="KW-0808">Transferase</keyword>
<keyword evidence="12" id="KW-1185">Reference proteome</keyword>
<dbReference type="STRING" id="215200.SAMN05216454_1209"/>
<evidence type="ECO:0000256" key="1">
    <source>
        <dbReference type="ARBA" id="ARBA00000085"/>
    </source>
</evidence>
<proteinExistence type="predicted"/>
<protein>
    <recommendedName>
        <fullName evidence="3">histidine kinase</fullName>
        <ecNumber evidence="3">2.7.13.3</ecNumber>
    </recommendedName>
</protein>
<dbReference type="PROSITE" id="PS50109">
    <property type="entry name" value="HIS_KIN"/>
    <property type="match status" value="1"/>
</dbReference>
<evidence type="ECO:0000256" key="6">
    <source>
        <dbReference type="ARBA" id="ARBA00022777"/>
    </source>
</evidence>
<dbReference type="RefSeq" id="WP_180366761.1">
    <property type="nucleotide sequence ID" value="NZ_FODF01000020.1"/>
</dbReference>
<dbReference type="InterPro" id="IPR035965">
    <property type="entry name" value="PAS-like_dom_sf"/>
</dbReference>
<name>A0A1H8K1J1_9FIRM</name>
<evidence type="ECO:0000256" key="2">
    <source>
        <dbReference type="ARBA" id="ARBA00004370"/>
    </source>
</evidence>
<dbReference type="InterPro" id="IPR036097">
    <property type="entry name" value="HisK_dim/P_sf"/>
</dbReference>
<evidence type="ECO:0000256" key="3">
    <source>
        <dbReference type="ARBA" id="ARBA00012438"/>
    </source>
</evidence>
<feature type="domain" description="Histidine kinase" evidence="10">
    <location>
        <begin position="364"/>
        <end position="581"/>
    </location>
</feature>
<gene>
    <name evidence="11" type="ORF">SAMN05216454_1209</name>
</gene>
<dbReference type="FunFam" id="3.30.565.10:FF:000006">
    <property type="entry name" value="Sensor histidine kinase WalK"/>
    <property type="match status" value="1"/>
</dbReference>
<dbReference type="EMBL" id="FODF01000020">
    <property type="protein sequence ID" value="SEN86416.1"/>
    <property type="molecule type" value="Genomic_DNA"/>
</dbReference>
<accession>A0A1H8K1J1</accession>
<dbReference type="EC" id="2.7.13.3" evidence="3"/>
<evidence type="ECO:0000313" key="12">
    <source>
        <dbReference type="Proteomes" id="UP000199512"/>
    </source>
</evidence>
<keyword evidence="7" id="KW-0902">Two-component regulatory system</keyword>